<protein>
    <submittedName>
        <fullName evidence="2">Uncharacterized protein</fullName>
    </submittedName>
</protein>
<accession>A0ABD1FVC9</accession>
<dbReference type="AlphaFoldDB" id="A0ABD1FVC9"/>
<dbReference type="EMBL" id="JBEAFC010000011">
    <property type="protein sequence ID" value="KAL1535445.1"/>
    <property type="molecule type" value="Genomic_DNA"/>
</dbReference>
<reference evidence="2 3" key="1">
    <citation type="submission" date="2024-06" db="EMBL/GenBank/DDBJ databases">
        <title>A chromosome level genome sequence of Diviner's sage (Salvia divinorum).</title>
        <authorList>
            <person name="Ford S.A."/>
            <person name="Ro D.-K."/>
            <person name="Ness R.W."/>
            <person name="Phillips M.A."/>
        </authorList>
    </citation>
    <scope>NUCLEOTIDE SEQUENCE [LARGE SCALE GENOMIC DNA]</scope>
    <source>
        <strain evidence="2">SAF-2024a</strain>
        <tissue evidence="2">Leaf</tissue>
    </source>
</reference>
<proteinExistence type="predicted"/>
<feature type="region of interest" description="Disordered" evidence="1">
    <location>
        <begin position="41"/>
        <end position="83"/>
    </location>
</feature>
<evidence type="ECO:0000256" key="1">
    <source>
        <dbReference type="SAM" id="MobiDB-lite"/>
    </source>
</evidence>
<evidence type="ECO:0000313" key="2">
    <source>
        <dbReference type="EMBL" id="KAL1535445.1"/>
    </source>
</evidence>
<comment type="caution">
    <text evidence="2">The sequence shown here is derived from an EMBL/GenBank/DDBJ whole genome shotgun (WGS) entry which is preliminary data.</text>
</comment>
<keyword evidence="3" id="KW-1185">Reference proteome</keyword>
<gene>
    <name evidence="2" type="ORF">AAHA92_28222</name>
</gene>
<evidence type="ECO:0000313" key="3">
    <source>
        <dbReference type="Proteomes" id="UP001567538"/>
    </source>
</evidence>
<organism evidence="2 3">
    <name type="scientific">Salvia divinorum</name>
    <name type="common">Maria pastora</name>
    <name type="synonym">Diviner's sage</name>
    <dbReference type="NCBI Taxonomy" id="28513"/>
    <lineage>
        <taxon>Eukaryota</taxon>
        <taxon>Viridiplantae</taxon>
        <taxon>Streptophyta</taxon>
        <taxon>Embryophyta</taxon>
        <taxon>Tracheophyta</taxon>
        <taxon>Spermatophyta</taxon>
        <taxon>Magnoliopsida</taxon>
        <taxon>eudicotyledons</taxon>
        <taxon>Gunneridae</taxon>
        <taxon>Pentapetalae</taxon>
        <taxon>asterids</taxon>
        <taxon>lamiids</taxon>
        <taxon>Lamiales</taxon>
        <taxon>Lamiaceae</taxon>
        <taxon>Nepetoideae</taxon>
        <taxon>Mentheae</taxon>
        <taxon>Salviinae</taxon>
        <taxon>Salvia</taxon>
        <taxon>Salvia subgen. Calosphace</taxon>
    </lineage>
</organism>
<feature type="compositionally biased region" description="Polar residues" evidence="1">
    <location>
        <begin position="63"/>
        <end position="72"/>
    </location>
</feature>
<name>A0ABD1FVC9_SALDI</name>
<sequence length="83" mass="8548">MLCGSVSQAAVVSLSGEEDLQLAVGAAASFQINKITSRRRRWSQPRPVSTLAACSGGGGSGSTFQRGPSLNNGAGGDRRPPRF</sequence>
<dbReference type="Proteomes" id="UP001567538">
    <property type="component" value="Unassembled WGS sequence"/>
</dbReference>